<dbReference type="Proteomes" id="UP001165679">
    <property type="component" value="Unassembled WGS sequence"/>
</dbReference>
<gene>
    <name evidence="1" type="ORF">OL599_04590</name>
</gene>
<dbReference type="InterPro" id="IPR021473">
    <property type="entry name" value="DUF3126"/>
</dbReference>
<protein>
    <submittedName>
        <fullName evidence="1">DUF3126 family protein</fullName>
    </submittedName>
</protein>
<proteinExistence type="predicted"/>
<evidence type="ECO:0000313" key="2">
    <source>
        <dbReference type="Proteomes" id="UP001165679"/>
    </source>
</evidence>
<name>A0AA41YQV3_9PROT</name>
<dbReference type="EMBL" id="JAPDNT010000002">
    <property type="protein sequence ID" value="MCW3473847.1"/>
    <property type="molecule type" value="Genomic_DNA"/>
</dbReference>
<accession>A0AA41YQV3</accession>
<dbReference type="AlphaFoldDB" id="A0AA41YQV3"/>
<dbReference type="RefSeq" id="WP_264712465.1">
    <property type="nucleotide sequence ID" value="NZ_JAPDNT010000002.1"/>
</dbReference>
<dbReference type="Pfam" id="PF11324">
    <property type="entry name" value="DUF3126"/>
    <property type="match status" value="1"/>
</dbReference>
<keyword evidence="2" id="KW-1185">Reference proteome</keyword>
<sequence length="79" mass="8733">MKPTDIARVQAYLRTTLGNNRIRIEVPRKAGASVEVMIGDEFLGTLHRDDEDGEVSFSLHITILDEDLPKLASPAGKSR</sequence>
<comment type="caution">
    <text evidence="1">The sequence shown here is derived from an EMBL/GenBank/DDBJ whole genome shotgun (WGS) entry which is preliminary data.</text>
</comment>
<reference evidence="1" key="2">
    <citation type="submission" date="2022-10" db="EMBL/GenBank/DDBJ databases">
        <authorList>
            <person name="Trinh H.N."/>
        </authorList>
    </citation>
    <scope>NUCLEOTIDE SEQUENCE</scope>
    <source>
        <strain evidence="1">RN2-1</strain>
    </source>
</reference>
<evidence type="ECO:0000313" key="1">
    <source>
        <dbReference type="EMBL" id="MCW3473847.1"/>
    </source>
</evidence>
<reference evidence="1" key="1">
    <citation type="submission" date="2022-09" db="EMBL/GenBank/DDBJ databases">
        <title>Rhodovastum sp. nov. RN2-1 isolated from soil in Seongnam, South Korea.</title>
        <authorList>
            <person name="Le N.T."/>
        </authorList>
    </citation>
    <scope>NUCLEOTIDE SEQUENCE</scope>
    <source>
        <strain evidence="1">RN2-1</strain>
    </source>
</reference>
<organism evidence="1 2">
    <name type="scientific">Limobrevibacterium gyesilva</name>
    <dbReference type="NCBI Taxonomy" id="2991712"/>
    <lineage>
        <taxon>Bacteria</taxon>
        <taxon>Pseudomonadati</taxon>
        <taxon>Pseudomonadota</taxon>
        <taxon>Alphaproteobacteria</taxon>
        <taxon>Acetobacterales</taxon>
        <taxon>Acetobacteraceae</taxon>
        <taxon>Limobrevibacterium</taxon>
    </lineage>
</organism>